<dbReference type="Pfam" id="PF00590">
    <property type="entry name" value="TP_methylase"/>
    <property type="match status" value="1"/>
</dbReference>
<organism evidence="9 10">
    <name type="scientific">Sessilibacter corallicola</name>
    <dbReference type="NCBI Taxonomy" id="2904075"/>
    <lineage>
        <taxon>Bacteria</taxon>
        <taxon>Pseudomonadati</taxon>
        <taxon>Pseudomonadota</taxon>
        <taxon>Gammaproteobacteria</taxon>
        <taxon>Cellvibrionales</taxon>
        <taxon>Cellvibrionaceae</taxon>
        <taxon>Sessilibacter</taxon>
    </lineage>
</organism>
<protein>
    <recommendedName>
        <fullName evidence="6">Ribosomal RNA small subunit methyltransferase I</fullName>
        <ecNumber evidence="6">2.1.1.198</ecNumber>
    </recommendedName>
    <alternativeName>
        <fullName evidence="6">16S rRNA 2'-O-ribose C1402 methyltransferase</fullName>
    </alternativeName>
    <alternativeName>
        <fullName evidence="6">rRNA (cytidine-2'-O-)-methyltransferase RsmI</fullName>
    </alternativeName>
</protein>
<sequence>MTTTSSWGQLYIVATPIGNLSDMVPRAIETLQQVSLIAAEDTRHSARLMDYFQIATPMTAYHDFSDNDKTEKLISSLKAGEDIALISDAGTPLISDPGYRLVQVARSEGIRVVPIPGACALIAALSASGLPTDKFRFEGFLPAKATARVKTLESLKSSDATLVFYEAPHRIVACLSDIATTFGDQREVVVARELTKTYETFLSGTVAEVADKVQEDTNQQKGEFVVMVGPGEQKLTEIDSDTERLMGYLLEELPLKKASVIAAKYTGLKKKQLYDWGLNRQ</sequence>
<keyword evidence="3 6" id="KW-0489">Methyltransferase</keyword>
<dbReference type="InterPro" id="IPR000878">
    <property type="entry name" value="4pyrrol_Mease"/>
</dbReference>
<dbReference type="PROSITE" id="PS01296">
    <property type="entry name" value="RSMI"/>
    <property type="match status" value="1"/>
</dbReference>
<comment type="caution">
    <text evidence="9">The sequence shown here is derived from an EMBL/GenBank/DDBJ whole genome shotgun (WGS) entry which is preliminary data.</text>
</comment>
<dbReference type="PANTHER" id="PTHR46111:SF1">
    <property type="entry name" value="RIBOSOMAL RNA SMALL SUBUNIT METHYLTRANSFERASE I"/>
    <property type="match status" value="1"/>
</dbReference>
<accession>A0ABQ0A3M7</accession>
<evidence type="ECO:0000259" key="8">
    <source>
        <dbReference type="Pfam" id="PF23016"/>
    </source>
</evidence>
<dbReference type="EMBL" id="BAABWN010000001">
    <property type="protein sequence ID" value="GAA6166250.1"/>
    <property type="molecule type" value="Genomic_DNA"/>
</dbReference>
<evidence type="ECO:0000256" key="5">
    <source>
        <dbReference type="ARBA" id="ARBA00022691"/>
    </source>
</evidence>
<evidence type="ECO:0000313" key="10">
    <source>
        <dbReference type="Proteomes" id="UP001465153"/>
    </source>
</evidence>
<evidence type="ECO:0000256" key="1">
    <source>
        <dbReference type="ARBA" id="ARBA00022490"/>
    </source>
</evidence>
<evidence type="ECO:0000259" key="7">
    <source>
        <dbReference type="Pfam" id="PF00590"/>
    </source>
</evidence>
<dbReference type="SUPFAM" id="SSF53790">
    <property type="entry name" value="Tetrapyrrole methylase"/>
    <property type="match status" value="1"/>
</dbReference>
<dbReference type="Proteomes" id="UP001465153">
    <property type="component" value="Unassembled WGS sequence"/>
</dbReference>
<dbReference type="HAMAP" id="MF_01877">
    <property type="entry name" value="16SrRNA_methyltr_I"/>
    <property type="match status" value="1"/>
</dbReference>
<dbReference type="NCBIfam" id="TIGR00096">
    <property type="entry name" value="16S rRNA (cytidine(1402)-2'-O)-methyltransferase"/>
    <property type="match status" value="1"/>
</dbReference>
<evidence type="ECO:0000256" key="4">
    <source>
        <dbReference type="ARBA" id="ARBA00022679"/>
    </source>
</evidence>
<evidence type="ECO:0000256" key="3">
    <source>
        <dbReference type="ARBA" id="ARBA00022603"/>
    </source>
</evidence>
<evidence type="ECO:0000256" key="6">
    <source>
        <dbReference type="HAMAP-Rule" id="MF_01877"/>
    </source>
</evidence>
<comment type="catalytic activity">
    <reaction evidence="6">
        <text>cytidine(1402) in 16S rRNA + S-adenosyl-L-methionine = 2'-O-methylcytidine(1402) in 16S rRNA + S-adenosyl-L-homocysteine + H(+)</text>
        <dbReference type="Rhea" id="RHEA:42924"/>
        <dbReference type="Rhea" id="RHEA-COMP:10285"/>
        <dbReference type="Rhea" id="RHEA-COMP:10286"/>
        <dbReference type="ChEBI" id="CHEBI:15378"/>
        <dbReference type="ChEBI" id="CHEBI:57856"/>
        <dbReference type="ChEBI" id="CHEBI:59789"/>
        <dbReference type="ChEBI" id="CHEBI:74495"/>
        <dbReference type="ChEBI" id="CHEBI:82748"/>
        <dbReference type="EC" id="2.1.1.198"/>
    </reaction>
</comment>
<keyword evidence="5 6" id="KW-0949">S-adenosyl-L-methionine</keyword>
<dbReference type="InterPro" id="IPR008189">
    <property type="entry name" value="rRNA_ssu_MeTfrase_I"/>
</dbReference>
<dbReference type="Gene3D" id="3.30.950.10">
    <property type="entry name" value="Methyltransferase, Cobalt-precorrin-4 Transmethylase, Domain 2"/>
    <property type="match status" value="1"/>
</dbReference>
<comment type="function">
    <text evidence="6">Catalyzes the 2'-O-methylation of the ribose of cytidine 1402 (C1402) in 16S rRNA.</text>
</comment>
<comment type="subcellular location">
    <subcellularLocation>
        <location evidence="6">Cytoplasm</location>
    </subcellularLocation>
</comment>
<dbReference type="RefSeq" id="WP_353301252.1">
    <property type="nucleotide sequence ID" value="NZ_BAABWN010000001.1"/>
</dbReference>
<dbReference type="PANTHER" id="PTHR46111">
    <property type="entry name" value="RIBOSOMAL RNA SMALL SUBUNIT METHYLTRANSFERASE I"/>
    <property type="match status" value="1"/>
</dbReference>
<dbReference type="InterPro" id="IPR018063">
    <property type="entry name" value="SAM_MeTrfase_RsmI_CS"/>
</dbReference>
<evidence type="ECO:0000256" key="2">
    <source>
        <dbReference type="ARBA" id="ARBA00022552"/>
    </source>
</evidence>
<dbReference type="EC" id="2.1.1.198" evidence="6"/>
<dbReference type="InterPro" id="IPR053910">
    <property type="entry name" value="RsmI_HTH"/>
</dbReference>
<keyword evidence="4 6" id="KW-0808">Transferase</keyword>
<dbReference type="PIRSF" id="PIRSF005917">
    <property type="entry name" value="MTase_YraL"/>
    <property type="match status" value="1"/>
</dbReference>
<evidence type="ECO:0000313" key="9">
    <source>
        <dbReference type="EMBL" id="GAA6166250.1"/>
    </source>
</evidence>
<dbReference type="Pfam" id="PF23016">
    <property type="entry name" value="RsmI_C"/>
    <property type="match status" value="1"/>
</dbReference>
<keyword evidence="2 6" id="KW-0698">rRNA processing</keyword>
<dbReference type="InterPro" id="IPR014776">
    <property type="entry name" value="4pyrrole_Mease_sub2"/>
</dbReference>
<keyword evidence="1 6" id="KW-0963">Cytoplasm</keyword>
<name>A0ABQ0A3M7_9GAMM</name>
<comment type="similarity">
    <text evidence="6">Belongs to the methyltransferase superfamily. RsmI family.</text>
</comment>
<dbReference type="CDD" id="cd11648">
    <property type="entry name" value="RsmI"/>
    <property type="match status" value="1"/>
</dbReference>
<feature type="domain" description="RsmI HTH" evidence="8">
    <location>
        <begin position="237"/>
        <end position="280"/>
    </location>
</feature>
<reference evidence="9 10" key="1">
    <citation type="submission" date="2024-04" db="EMBL/GenBank/DDBJ databases">
        <title>Draft genome sequence of Sessilibacter corallicola NBRC 116591.</title>
        <authorList>
            <person name="Miyakawa T."/>
            <person name="Kusuya Y."/>
            <person name="Miura T."/>
        </authorList>
    </citation>
    <scope>NUCLEOTIDE SEQUENCE [LARGE SCALE GENOMIC DNA]</scope>
    <source>
        <strain evidence="9 10">KU-00831-HH</strain>
    </source>
</reference>
<gene>
    <name evidence="6 9" type="primary">rsmI</name>
    <name evidence="9" type="ORF">NBRC116591_00600</name>
</gene>
<feature type="domain" description="Tetrapyrrole methylase" evidence="7">
    <location>
        <begin position="10"/>
        <end position="209"/>
    </location>
</feature>
<dbReference type="InterPro" id="IPR035996">
    <property type="entry name" value="4pyrrol_Methylase_sf"/>
</dbReference>
<dbReference type="InterPro" id="IPR014777">
    <property type="entry name" value="4pyrrole_Mease_sub1"/>
</dbReference>
<keyword evidence="10" id="KW-1185">Reference proteome</keyword>
<proteinExistence type="inferred from homology"/>
<dbReference type="Gene3D" id="3.40.1010.10">
    <property type="entry name" value="Cobalt-precorrin-4 Transmethylase, Domain 1"/>
    <property type="match status" value="1"/>
</dbReference>